<evidence type="ECO:0000313" key="2">
    <source>
        <dbReference type="Proteomes" id="UP000749559"/>
    </source>
</evidence>
<dbReference type="GO" id="GO:0042981">
    <property type="term" value="P:regulation of apoptotic process"/>
    <property type="evidence" value="ECO:0007669"/>
    <property type="project" value="InterPro"/>
</dbReference>
<name>A0A8J1T8Q8_OWEFU</name>
<accession>A0A8J1T8Q8</accession>
<dbReference type="GO" id="GO:0002020">
    <property type="term" value="F:protease binding"/>
    <property type="evidence" value="ECO:0007669"/>
    <property type="project" value="InterPro"/>
</dbReference>
<proteinExistence type="predicted"/>
<dbReference type="OrthoDB" id="5984934at2759"/>
<dbReference type="PROSITE" id="PS50209">
    <property type="entry name" value="CARD"/>
    <property type="match status" value="1"/>
</dbReference>
<dbReference type="SUPFAM" id="SSF47986">
    <property type="entry name" value="DEATH domain"/>
    <property type="match status" value="1"/>
</dbReference>
<dbReference type="Pfam" id="PF00619">
    <property type="entry name" value="CARD"/>
    <property type="match status" value="1"/>
</dbReference>
<dbReference type="PANTHER" id="PTHR15034">
    <property type="entry name" value="DEATH DOMAIN-CONTAINING PROTEIN CRADD"/>
    <property type="match status" value="1"/>
</dbReference>
<protein>
    <submittedName>
        <fullName evidence="1">Uncharacterized protein</fullName>
    </submittedName>
</protein>
<dbReference type="InterPro" id="IPR037939">
    <property type="entry name" value="CRADD"/>
</dbReference>
<dbReference type="EMBL" id="CAIIXF020000005">
    <property type="protein sequence ID" value="CAH1782889.1"/>
    <property type="molecule type" value="Genomic_DNA"/>
</dbReference>
<dbReference type="Gene3D" id="1.10.533.10">
    <property type="entry name" value="Death Domain, Fas"/>
    <property type="match status" value="1"/>
</dbReference>
<keyword evidence="2" id="KW-1185">Reference proteome</keyword>
<comment type="caution">
    <text evidence="1">The sequence shown here is derived from an EMBL/GenBank/DDBJ whole genome shotgun (WGS) entry which is preliminary data.</text>
</comment>
<dbReference type="PANTHER" id="PTHR15034:SF5">
    <property type="entry name" value="DEATH DOMAIN-CONTAINING PROTEIN CRADD"/>
    <property type="match status" value="1"/>
</dbReference>
<evidence type="ECO:0000313" key="1">
    <source>
        <dbReference type="EMBL" id="CAH1782889.1"/>
    </source>
</evidence>
<dbReference type="InterPro" id="IPR011029">
    <property type="entry name" value="DEATH-like_dom_sf"/>
</dbReference>
<dbReference type="Proteomes" id="UP000749559">
    <property type="component" value="Unassembled WGS sequence"/>
</dbReference>
<dbReference type="InterPro" id="IPR001315">
    <property type="entry name" value="CARD"/>
</dbReference>
<dbReference type="AlphaFoldDB" id="A0A8J1T8Q8"/>
<organism evidence="1 2">
    <name type="scientific">Owenia fusiformis</name>
    <name type="common">Polychaete worm</name>
    <dbReference type="NCBI Taxonomy" id="6347"/>
    <lineage>
        <taxon>Eukaryota</taxon>
        <taxon>Metazoa</taxon>
        <taxon>Spiralia</taxon>
        <taxon>Lophotrochozoa</taxon>
        <taxon>Annelida</taxon>
        <taxon>Polychaeta</taxon>
        <taxon>Sedentaria</taxon>
        <taxon>Canalipalpata</taxon>
        <taxon>Sabellida</taxon>
        <taxon>Oweniida</taxon>
        <taxon>Oweniidae</taxon>
        <taxon>Owenia</taxon>
    </lineage>
</organism>
<dbReference type="GO" id="GO:0070513">
    <property type="term" value="F:death domain binding"/>
    <property type="evidence" value="ECO:0007669"/>
    <property type="project" value="InterPro"/>
</dbReference>
<sequence>MGSLGMESTKTISEISEEILHEFKKQVLQEHRQKLCEVIYPRDHYPCLRGSFVLTNDDEERIQSNCTIKAQASAMLDIIVTKGPGAFDAFCKSLQENRTQIFLLKLLNQSLEEKINHFKGIYLVKPTISTQNHSKSEENNLPVVSKAHHIDGDSLPVPGEDGGPEIPD</sequence>
<gene>
    <name evidence="1" type="ORF">OFUS_LOCUS9289</name>
</gene>
<reference evidence="1" key="1">
    <citation type="submission" date="2022-03" db="EMBL/GenBank/DDBJ databases">
        <authorList>
            <person name="Martin C."/>
        </authorList>
    </citation>
    <scope>NUCLEOTIDE SEQUENCE</scope>
</reference>